<dbReference type="EMBL" id="BARU01031753">
    <property type="protein sequence ID" value="GAH63446.1"/>
    <property type="molecule type" value="Genomic_DNA"/>
</dbReference>
<gene>
    <name evidence="2" type="ORF">S03H2_50179</name>
</gene>
<dbReference type="SUPFAM" id="SSF53756">
    <property type="entry name" value="UDP-Glycosyltransferase/glycogen phosphorylase"/>
    <property type="match status" value="1"/>
</dbReference>
<dbReference type="CDD" id="cd03786">
    <property type="entry name" value="GTB_UDP-GlcNAc_2-Epimerase"/>
    <property type="match status" value="1"/>
</dbReference>
<dbReference type="Gene3D" id="3.40.50.2000">
    <property type="entry name" value="Glycogen Phosphorylase B"/>
    <property type="match status" value="2"/>
</dbReference>
<evidence type="ECO:0000313" key="2">
    <source>
        <dbReference type="EMBL" id="GAH63446.1"/>
    </source>
</evidence>
<dbReference type="Pfam" id="PF02350">
    <property type="entry name" value="Epimerase_2"/>
    <property type="match status" value="1"/>
</dbReference>
<protein>
    <recommendedName>
        <fullName evidence="1">UDP-N-acetylglucosamine 2-epimerase domain-containing protein</fullName>
    </recommendedName>
</protein>
<accession>X1GZX5</accession>
<sequence>MKVAPVYNELNKYSNFISRIIHTGQHYDLNMSRTFFKDLNLPTPYINLGVGSGTHAEQTGRVLIAYEKLLIKEEPDLVIVVGDVNSTLACSLASVKLGIPLAHIEAGLRSFDREMPEEINRILTDQVSDFLFTTCEDANLNLKNEGISEDKIFFVGNVMIDSLQNHINKAENSNILEKLGLRKKNSVNKFALVTLHRPSNVDDRDILKGILNALNEIAKRIEVIFVAHPRTLK</sequence>
<comment type="caution">
    <text evidence="2">The sequence shown here is derived from an EMBL/GenBank/DDBJ whole genome shotgun (WGS) entry which is preliminary data.</text>
</comment>
<reference evidence="2" key="1">
    <citation type="journal article" date="2014" name="Front. Microbiol.">
        <title>High frequency of phylogenetically diverse reductive dehalogenase-homologous genes in deep subseafloor sedimentary metagenomes.</title>
        <authorList>
            <person name="Kawai M."/>
            <person name="Futagami T."/>
            <person name="Toyoda A."/>
            <person name="Takaki Y."/>
            <person name="Nishi S."/>
            <person name="Hori S."/>
            <person name="Arai W."/>
            <person name="Tsubouchi T."/>
            <person name="Morono Y."/>
            <person name="Uchiyama I."/>
            <person name="Ito T."/>
            <person name="Fujiyama A."/>
            <person name="Inagaki F."/>
            <person name="Takami H."/>
        </authorList>
    </citation>
    <scope>NUCLEOTIDE SEQUENCE</scope>
    <source>
        <strain evidence="2">Expedition CK06-06</strain>
    </source>
</reference>
<name>X1GZX5_9ZZZZ</name>
<dbReference type="InterPro" id="IPR003331">
    <property type="entry name" value="UDP_GlcNAc_Epimerase_2_dom"/>
</dbReference>
<feature type="non-terminal residue" evidence="2">
    <location>
        <position position="233"/>
    </location>
</feature>
<proteinExistence type="predicted"/>
<dbReference type="PANTHER" id="PTHR43174">
    <property type="entry name" value="UDP-N-ACETYLGLUCOSAMINE 2-EPIMERASE"/>
    <property type="match status" value="1"/>
</dbReference>
<dbReference type="NCBIfam" id="TIGR00236">
    <property type="entry name" value="wecB"/>
    <property type="match status" value="1"/>
</dbReference>
<feature type="domain" description="UDP-N-acetylglucosamine 2-epimerase" evidence="1">
    <location>
        <begin position="9"/>
        <end position="231"/>
    </location>
</feature>
<dbReference type="PANTHER" id="PTHR43174:SF1">
    <property type="entry name" value="UDP-N-ACETYLGLUCOSAMINE 2-EPIMERASE"/>
    <property type="match status" value="1"/>
</dbReference>
<evidence type="ECO:0000259" key="1">
    <source>
        <dbReference type="Pfam" id="PF02350"/>
    </source>
</evidence>
<dbReference type="AlphaFoldDB" id="X1GZX5"/>
<dbReference type="InterPro" id="IPR029767">
    <property type="entry name" value="WecB-like"/>
</dbReference>
<organism evidence="2">
    <name type="scientific">marine sediment metagenome</name>
    <dbReference type="NCBI Taxonomy" id="412755"/>
    <lineage>
        <taxon>unclassified sequences</taxon>
        <taxon>metagenomes</taxon>
        <taxon>ecological metagenomes</taxon>
    </lineage>
</organism>